<protein>
    <submittedName>
        <fullName evidence="1">Uncharacterized protein</fullName>
    </submittedName>
</protein>
<evidence type="ECO:0000313" key="1">
    <source>
        <dbReference type="EMBL" id="ETO10643.1"/>
    </source>
</evidence>
<comment type="caution">
    <text evidence="1">The sequence shown here is derived from an EMBL/GenBank/DDBJ whole genome shotgun (WGS) entry which is preliminary data.</text>
</comment>
<dbReference type="EMBL" id="ASPP01023304">
    <property type="protein sequence ID" value="ETO10643.1"/>
    <property type="molecule type" value="Genomic_DNA"/>
</dbReference>
<name>X6M9G3_RETFI</name>
<evidence type="ECO:0000313" key="2">
    <source>
        <dbReference type="Proteomes" id="UP000023152"/>
    </source>
</evidence>
<organism evidence="1 2">
    <name type="scientific">Reticulomyxa filosa</name>
    <dbReference type="NCBI Taxonomy" id="46433"/>
    <lineage>
        <taxon>Eukaryota</taxon>
        <taxon>Sar</taxon>
        <taxon>Rhizaria</taxon>
        <taxon>Retaria</taxon>
        <taxon>Foraminifera</taxon>
        <taxon>Monothalamids</taxon>
        <taxon>Reticulomyxidae</taxon>
        <taxon>Reticulomyxa</taxon>
    </lineage>
</organism>
<accession>X6M9G3</accession>
<sequence length="113" mass="13366">ITKSGKFMLRLNQQYRPNMKVIVDQIAGTNLTCHIVYSEYKMKDIGPDEDINDIRLELESDGHEIERYFVPRNHNQQKRQATEAASKVAHWFYPRKNNELVMSKEKSKKKLRS</sequence>
<reference evidence="1 2" key="1">
    <citation type="journal article" date="2013" name="Curr. Biol.">
        <title>The Genome of the Foraminiferan Reticulomyxa filosa.</title>
        <authorList>
            <person name="Glockner G."/>
            <person name="Hulsmann N."/>
            <person name="Schleicher M."/>
            <person name="Noegel A.A."/>
            <person name="Eichinger L."/>
            <person name="Gallinger C."/>
            <person name="Pawlowski J."/>
            <person name="Sierra R."/>
            <person name="Euteneuer U."/>
            <person name="Pillet L."/>
            <person name="Moustafa A."/>
            <person name="Platzer M."/>
            <person name="Groth M."/>
            <person name="Szafranski K."/>
            <person name="Schliwa M."/>
        </authorList>
    </citation>
    <scope>NUCLEOTIDE SEQUENCE [LARGE SCALE GENOMIC DNA]</scope>
</reference>
<keyword evidence="2" id="KW-1185">Reference proteome</keyword>
<proteinExistence type="predicted"/>
<dbReference type="Proteomes" id="UP000023152">
    <property type="component" value="Unassembled WGS sequence"/>
</dbReference>
<feature type="non-terminal residue" evidence="1">
    <location>
        <position position="1"/>
    </location>
</feature>
<gene>
    <name evidence="1" type="ORF">RFI_26734</name>
</gene>
<dbReference type="AlphaFoldDB" id="X6M9G3"/>